<keyword evidence="2" id="KW-0677">Repeat</keyword>
<keyword evidence="1" id="KW-0430">Lectin</keyword>
<proteinExistence type="predicted"/>
<dbReference type="InterPro" id="IPR000922">
    <property type="entry name" value="Lectin_gal-bd_dom"/>
</dbReference>
<dbReference type="Ensembl" id="ENSSFAT00005027333.1">
    <property type="protein sequence ID" value="ENSSFAP00005026301.1"/>
    <property type="gene ID" value="ENSSFAG00005013358.1"/>
</dbReference>
<dbReference type="AlphaFoldDB" id="A0A672HAV2"/>
<feature type="domain" description="SUEL-type lectin" evidence="4">
    <location>
        <begin position="59"/>
        <end position="148"/>
    </location>
</feature>
<dbReference type="CDD" id="cd22835">
    <property type="entry name" value="Gal_Rha_Lectin_SML_rpt2"/>
    <property type="match status" value="1"/>
</dbReference>
<dbReference type="PROSITE" id="PS50228">
    <property type="entry name" value="SUEL_LECTIN"/>
    <property type="match status" value="2"/>
</dbReference>
<dbReference type="Pfam" id="PF02140">
    <property type="entry name" value="SUEL_Lectin"/>
    <property type="match status" value="2"/>
</dbReference>
<sequence length="287" mass="31673">MLLQQSVRLLGTGCQPPTLAVSLLGWKLTTTLYDLSEPESKDRQSKDGDSKDAENNSVTCEGSMAQLKCESGQVISVVKANYGRLDGKKCSRGRPRAQLRNAACKNPANKVSEKCDGKQKCFIKASNSVFGDPCRGTYKYLEVDFINSVTCEGATAKLRCAVGQVISILEANYGRLESGKCAKGRPKSQLRNVKCSNPASKFIITVRFRFRCDGKRSCNIRASNSMFGDPCRGTYKYLEVDYVCQGESSRTHYPERFTFSICCQHCAKRSTDRLTIQGPDDSVTVQS</sequence>
<dbReference type="FunFam" id="2.60.120.740:FF:000001">
    <property type="entry name" value="Adhesion G protein-coupled receptor L2"/>
    <property type="match status" value="2"/>
</dbReference>
<feature type="domain" description="SUEL-type lectin" evidence="4">
    <location>
        <begin position="150"/>
        <end position="245"/>
    </location>
</feature>
<dbReference type="InterPro" id="IPR043159">
    <property type="entry name" value="Lectin_gal-bd_sf"/>
</dbReference>
<evidence type="ECO:0000259" key="4">
    <source>
        <dbReference type="PROSITE" id="PS50228"/>
    </source>
</evidence>
<name>A0A672HAV2_SALFA</name>
<dbReference type="Gene3D" id="2.60.120.740">
    <property type="match status" value="2"/>
</dbReference>
<reference evidence="5" key="2">
    <citation type="submission" date="2025-08" db="UniProtKB">
        <authorList>
            <consortium name="Ensembl"/>
        </authorList>
    </citation>
    <scope>IDENTIFICATION</scope>
</reference>
<feature type="region of interest" description="Disordered" evidence="3">
    <location>
        <begin position="36"/>
        <end position="57"/>
    </location>
</feature>
<evidence type="ECO:0000313" key="6">
    <source>
        <dbReference type="Proteomes" id="UP000472267"/>
    </source>
</evidence>
<dbReference type="Proteomes" id="UP000472267">
    <property type="component" value="Chromosome 20"/>
</dbReference>
<evidence type="ECO:0000313" key="5">
    <source>
        <dbReference type="Ensembl" id="ENSSFAP00005026301.1"/>
    </source>
</evidence>
<evidence type="ECO:0000256" key="2">
    <source>
        <dbReference type="ARBA" id="ARBA00022737"/>
    </source>
</evidence>
<reference evidence="5" key="3">
    <citation type="submission" date="2025-09" db="UniProtKB">
        <authorList>
            <consortium name="Ensembl"/>
        </authorList>
    </citation>
    <scope>IDENTIFICATION</scope>
</reference>
<accession>A0A672HAV2</accession>
<dbReference type="PANTHER" id="PTHR46780">
    <property type="entry name" value="PROTEIN EVA-1"/>
    <property type="match status" value="1"/>
</dbReference>
<evidence type="ECO:0000256" key="1">
    <source>
        <dbReference type="ARBA" id="ARBA00022734"/>
    </source>
</evidence>
<feature type="compositionally biased region" description="Basic and acidic residues" evidence="3">
    <location>
        <begin position="38"/>
        <end position="54"/>
    </location>
</feature>
<organism evidence="5 6">
    <name type="scientific">Salarias fasciatus</name>
    <name type="common">Jewelled blenny</name>
    <name type="synonym">Blennius fasciatus</name>
    <dbReference type="NCBI Taxonomy" id="181472"/>
    <lineage>
        <taxon>Eukaryota</taxon>
        <taxon>Metazoa</taxon>
        <taxon>Chordata</taxon>
        <taxon>Craniata</taxon>
        <taxon>Vertebrata</taxon>
        <taxon>Euteleostomi</taxon>
        <taxon>Actinopterygii</taxon>
        <taxon>Neopterygii</taxon>
        <taxon>Teleostei</taxon>
        <taxon>Neoteleostei</taxon>
        <taxon>Acanthomorphata</taxon>
        <taxon>Ovalentaria</taxon>
        <taxon>Blenniimorphae</taxon>
        <taxon>Blenniiformes</taxon>
        <taxon>Blennioidei</taxon>
        <taxon>Blenniidae</taxon>
        <taxon>Salariinae</taxon>
        <taxon>Salarias</taxon>
    </lineage>
</organism>
<evidence type="ECO:0000256" key="3">
    <source>
        <dbReference type="SAM" id="MobiDB-lite"/>
    </source>
</evidence>
<dbReference type="GO" id="GO:0030246">
    <property type="term" value="F:carbohydrate binding"/>
    <property type="evidence" value="ECO:0007669"/>
    <property type="project" value="UniProtKB-KW"/>
</dbReference>
<protein>
    <recommendedName>
        <fullName evidence="4">SUEL-type lectin domain-containing protein</fullName>
    </recommendedName>
</protein>
<reference evidence="5" key="1">
    <citation type="submission" date="2019-06" db="EMBL/GenBank/DDBJ databases">
        <authorList>
            <consortium name="Wellcome Sanger Institute Data Sharing"/>
        </authorList>
    </citation>
    <scope>NUCLEOTIDE SEQUENCE [LARGE SCALE GENOMIC DNA]</scope>
</reference>
<keyword evidence="6" id="KW-1185">Reference proteome</keyword>